<dbReference type="PANTHER" id="PTHR30511:SF0">
    <property type="entry name" value="ALANINE RACEMASE, CATABOLIC-RELATED"/>
    <property type="match status" value="1"/>
</dbReference>
<dbReference type="EMBL" id="CP019384">
    <property type="protein sequence ID" value="QAT18034.1"/>
    <property type="molecule type" value="Genomic_DNA"/>
</dbReference>
<evidence type="ECO:0000256" key="1">
    <source>
        <dbReference type="ARBA" id="ARBA00000316"/>
    </source>
</evidence>
<dbReference type="Gene3D" id="2.40.37.10">
    <property type="entry name" value="Lyase, Ornithine Decarboxylase, Chain A, domain 1"/>
    <property type="match status" value="1"/>
</dbReference>
<reference evidence="9 10" key="1">
    <citation type="submission" date="2017-01" db="EMBL/GenBank/DDBJ databases">
        <title>First insights into the biology of 'candidatus Vampirococcus archaeovorus'.</title>
        <authorList>
            <person name="Kizina J."/>
            <person name="Jordan S."/>
            <person name="Stueber K."/>
            <person name="Reinhardt R."/>
            <person name="Harder J."/>
        </authorList>
    </citation>
    <scope>NUCLEOTIDE SEQUENCE [LARGE SCALE GENOMIC DNA]</scope>
    <source>
        <strain evidence="9 10">LiM</strain>
    </source>
</reference>
<comment type="cofactor">
    <cofactor evidence="2 5 6">
        <name>pyridoxal 5'-phosphate</name>
        <dbReference type="ChEBI" id="CHEBI:597326"/>
    </cofactor>
</comment>
<dbReference type="InterPro" id="IPR011079">
    <property type="entry name" value="Ala_racemase_C"/>
</dbReference>
<gene>
    <name evidence="9" type="ORF">BU251_06075</name>
</gene>
<comment type="pathway">
    <text evidence="5">Amino-acid biosynthesis; D-alanine biosynthesis; D-alanine from L-alanine: step 1/1.</text>
</comment>
<dbReference type="Proteomes" id="UP000287243">
    <property type="component" value="Chromosome"/>
</dbReference>
<dbReference type="SUPFAM" id="SSF50621">
    <property type="entry name" value="Alanine racemase C-terminal domain-like"/>
    <property type="match status" value="1"/>
</dbReference>
<evidence type="ECO:0000256" key="3">
    <source>
        <dbReference type="ARBA" id="ARBA00022898"/>
    </source>
</evidence>
<evidence type="ECO:0000256" key="5">
    <source>
        <dbReference type="HAMAP-Rule" id="MF_01201"/>
    </source>
</evidence>
<dbReference type="HAMAP" id="MF_01201">
    <property type="entry name" value="Ala_racemase"/>
    <property type="match status" value="1"/>
</dbReference>
<comment type="catalytic activity">
    <reaction evidence="1 5">
        <text>L-alanine = D-alanine</text>
        <dbReference type="Rhea" id="RHEA:20249"/>
        <dbReference type="ChEBI" id="CHEBI:57416"/>
        <dbReference type="ChEBI" id="CHEBI:57972"/>
        <dbReference type="EC" id="5.1.1.1"/>
    </reaction>
</comment>
<keyword evidence="3 5" id="KW-0663">Pyridoxal phosphate</keyword>
<dbReference type="PRINTS" id="PR00992">
    <property type="entry name" value="ALARACEMASE"/>
</dbReference>
<feature type="modified residue" description="N6-(pyridoxal phosphate)lysine" evidence="5 6">
    <location>
        <position position="41"/>
    </location>
</feature>
<protein>
    <recommendedName>
        <fullName evidence="5">Alanine racemase</fullName>
        <ecNumber evidence="5">5.1.1.1</ecNumber>
    </recommendedName>
</protein>
<dbReference type="Pfam" id="PF01168">
    <property type="entry name" value="Ala_racemase_N"/>
    <property type="match status" value="1"/>
</dbReference>
<dbReference type="AlphaFoldDB" id="A0A410P7R4"/>
<dbReference type="PROSITE" id="PS00395">
    <property type="entry name" value="ALANINE_RACEMASE"/>
    <property type="match status" value="1"/>
</dbReference>
<feature type="active site" description="Proton acceptor; specific for D-alanine" evidence="5">
    <location>
        <position position="41"/>
    </location>
</feature>
<evidence type="ECO:0000259" key="8">
    <source>
        <dbReference type="SMART" id="SM01005"/>
    </source>
</evidence>
<feature type="binding site" evidence="5 7">
    <location>
        <position position="139"/>
    </location>
    <ligand>
        <name>substrate</name>
    </ligand>
</feature>
<dbReference type="InterPro" id="IPR029066">
    <property type="entry name" value="PLP-binding_barrel"/>
</dbReference>
<dbReference type="KEGG" id="vai:BU251_06075"/>
<dbReference type="Pfam" id="PF00842">
    <property type="entry name" value="Ala_racemase_C"/>
    <property type="match status" value="1"/>
</dbReference>
<proteinExistence type="inferred from homology"/>
<dbReference type="SMART" id="SM01005">
    <property type="entry name" value="Ala_racemase_C"/>
    <property type="match status" value="1"/>
</dbReference>
<comment type="similarity">
    <text evidence="5">Belongs to the alanine racemase family.</text>
</comment>
<evidence type="ECO:0000313" key="9">
    <source>
        <dbReference type="EMBL" id="QAT18034.1"/>
    </source>
</evidence>
<name>A0A410P7R4_VELA1</name>
<dbReference type="InterPro" id="IPR001608">
    <property type="entry name" value="Ala_racemase_N"/>
</dbReference>
<dbReference type="SUPFAM" id="SSF51419">
    <property type="entry name" value="PLP-binding barrel"/>
    <property type="match status" value="1"/>
</dbReference>
<dbReference type="CDD" id="cd00430">
    <property type="entry name" value="PLPDE_III_AR"/>
    <property type="match status" value="1"/>
</dbReference>
<sequence>MEKSLFYRQTWVEIDLSAVGRNYRTLKKALPEGTKMMVAVKANAYGHGIVEVSRKLVACGADYLGVACLDEALTLRKNLIHVPILNLGAFLKSDAAALIDNDVTATVTDYPMALELNKVAGALKKKAKIHVKIDTGMGRLGVWHSEADDFILKLCALPHLSIEGLYTHFPSADTDEAFTRSQITMFCALVTKLEIKGVKIPLKHSANTMALVGYKDAHFNLVRPGLAIYGLHPTEALIGKVDLAPVLSFKTRIVYLKNVAKGRSISYGRTHITKNDTVIATLPVGYGDGYNRLLSNKGRVLVNGEFCPVVGVVCMDQTMIDVGHLKSVRLEDEVVLAGTQKDKIIRIEELAHLCHTIPYEVVCWISPRVPRVYIDKE</sequence>
<dbReference type="GO" id="GO:0005829">
    <property type="term" value="C:cytosol"/>
    <property type="evidence" value="ECO:0007669"/>
    <property type="project" value="TreeGrafter"/>
</dbReference>
<dbReference type="Gene3D" id="3.20.20.10">
    <property type="entry name" value="Alanine racemase"/>
    <property type="match status" value="1"/>
</dbReference>
<dbReference type="GO" id="GO:0009252">
    <property type="term" value="P:peptidoglycan biosynthetic process"/>
    <property type="evidence" value="ECO:0007669"/>
    <property type="project" value="TreeGrafter"/>
</dbReference>
<dbReference type="GO" id="GO:0030632">
    <property type="term" value="P:D-alanine biosynthetic process"/>
    <property type="evidence" value="ECO:0007669"/>
    <property type="project" value="UniProtKB-UniRule"/>
</dbReference>
<dbReference type="UniPathway" id="UPA00042">
    <property type="reaction ID" value="UER00497"/>
</dbReference>
<dbReference type="PANTHER" id="PTHR30511">
    <property type="entry name" value="ALANINE RACEMASE"/>
    <property type="match status" value="1"/>
</dbReference>
<evidence type="ECO:0000313" key="10">
    <source>
        <dbReference type="Proteomes" id="UP000287243"/>
    </source>
</evidence>
<dbReference type="InterPro" id="IPR009006">
    <property type="entry name" value="Ala_racemase/Decarboxylase_C"/>
</dbReference>
<keyword evidence="4 5" id="KW-0413">Isomerase</keyword>
<accession>A0A410P7R4</accession>
<feature type="binding site" evidence="5 7">
    <location>
        <position position="315"/>
    </location>
    <ligand>
        <name>substrate</name>
    </ligand>
</feature>
<dbReference type="EC" id="5.1.1.1" evidence="5"/>
<comment type="function">
    <text evidence="5">Catalyzes the interconversion of L-alanine and D-alanine. May also act on other amino acids.</text>
</comment>
<evidence type="ECO:0000256" key="4">
    <source>
        <dbReference type="ARBA" id="ARBA00023235"/>
    </source>
</evidence>
<feature type="domain" description="Alanine racemase C-terminal" evidence="8">
    <location>
        <begin position="246"/>
        <end position="374"/>
    </location>
</feature>
<keyword evidence="10" id="KW-1185">Reference proteome</keyword>
<dbReference type="GO" id="GO:0030170">
    <property type="term" value="F:pyridoxal phosphate binding"/>
    <property type="evidence" value="ECO:0007669"/>
    <property type="project" value="UniProtKB-UniRule"/>
</dbReference>
<organism evidence="9 10">
    <name type="scientific">Velamenicoccus archaeovorus</name>
    <dbReference type="NCBI Taxonomy" id="1930593"/>
    <lineage>
        <taxon>Bacteria</taxon>
        <taxon>Pseudomonadati</taxon>
        <taxon>Candidatus Omnitrophota</taxon>
        <taxon>Candidatus Velamenicoccus</taxon>
    </lineage>
</organism>
<feature type="active site" description="Proton acceptor; specific for L-alanine" evidence="5">
    <location>
        <position position="267"/>
    </location>
</feature>
<dbReference type="InterPro" id="IPR020622">
    <property type="entry name" value="Ala_racemase_pyridoxalP-BS"/>
</dbReference>
<dbReference type="RefSeq" id="WP_128700145.1">
    <property type="nucleotide sequence ID" value="NZ_CP019384.1"/>
</dbReference>
<evidence type="ECO:0000256" key="7">
    <source>
        <dbReference type="PIRSR" id="PIRSR600821-52"/>
    </source>
</evidence>
<dbReference type="OrthoDB" id="9813814at2"/>
<evidence type="ECO:0000256" key="6">
    <source>
        <dbReference type="PIRSR" id="PIRSR600821-50"/>
    </source>
</evidence>
<dbReference type="GO" id="GO:0008784">
    <property type="term" value="F:alanine racemase activity"/>
    <property type="evidence" value="ECO:0007669"/>
    <property type="project" value="UniProtKB-UniRule"/>
</dbReference>
<evidence type="ECO:0000256" key="2">
    <source>
        <dbReference type="ARBA" id="ARBA00001933"/>
    </source>
</evidence>
<dbReference type="FunFam" id="2.40.37.10:FF:000006">
    <property type="entry name" value="Alanine racemase"/>
    <property type="match status" value="1"/>
</dbReference>
<dbReference type="FunFam" id="3.20.20.10:FF:000002">
    <property type="entry name" value="Alanine racemase"/>
    <property type="match status" value="1"/>
</dbReference>
<dbReference type="NCBIfam" id="TIGR00492">
    <property type="entry name" value="alr"/>
    <property type="match status" value="1"/>
</dbReference>
<dbReference type="InterPro" id="IPR000821">
    <property type="entry name" value="Ala_racemase"/>
</dbReference>